<organism evidence="2 3">
    <name type="scientific">Halopseudomonas yangmingensis</name>
    <dbReference type="NCBI Taxonomy" id="1720063"/>
    <lineage>
        <taxon>Bacteria</taxon>
        <taxon>Pseudomonadati</taxon>
        <taxon>Pseudomonadota</taxon>
        <taxon>Gammaproteobacteria</taxon>
        <taxon>Pseudomonadales</taxon>
        <taxon>Pseudomonadaceae</taxon>
        <taxon>Halopseudomonas</taxon>
    </lineage>
</organism>
<evidence type="ECO:0000313" key="3">
    <source>
        <dbReference type="Proteomes" id="UP000243629"/>
    </source>
</evidence>
<evidence type="ECO:0000313" key="2">
    <source>
        <dbReference type="EMBL" id="SFM22286.1"/>
    </source>
</evidence>
<sequence length="431" mass="48041">MPCLRLFRSEEKGLSPEERLVLASFVMHFEGYEALRMTLRELSERLGISLRVVSRAVSKLAAEAYLVVDKVSTGRGRPSSTYKLSAALRAHLSELDGENCPSVCAQAIKNLLSERNEKNDQGDCAKKKIGLKKPPGKSKADQPSASSRWLLAVLFSYADELGVVRDVTTSQLRQITGMGGVRLKSQLQGLLARGLIRSYVPGASNTLFVGVKLSTTYFLNLNHPFLGLGRDVCSVLALKDFGWNQREAVCATALPVVERYLRAIEEQAFNVFCMRLDAYASFLLSNRWVELSNPDFPEMAKSLEKMIASDFQRPNGSAGAGTAINESDWAIVIEHIGWLALENVRWIRKILMRMPSGGTCNTRIQIIPAPKKKDKARITTLLMERSLIPQASCLVIKYVTPRVCELYREEAEIPIGERYELGLLTRSRDRA</sequence>
<dbReference type="InterPro" id="IPR036390">
    <property type="entry name" value="WH_DNA-bd_sf"/>
</dbReference>
<dbReference type="STRING" id="1720063.SAMN05216217_10295"/>
<dbReference type="RefSeq" id="WP_143069552.1">
    <property type="nucleotide sequence ID" value="NZ_FOUI01000002.1"/>
</dbReference>
<keyword evidence="3" id="KW-1185">Reference proteome</keyword>
<dbReference type="GeneID" id="75211656"/>
<feature type="region of interest" description="Disordered" evidence="1">
    <location>
        <begin position="119"/>
        <end position="143"/>
    </location>
</feature>
<dbReference type="Gene3D" id="1.10.10.10">
    <property type="entry name" value="Winged helix-like DNA-binding domain superfamily/Winged helix DNA-binding domain"/>
    <property type="match status" value="1"/>
</dbReference>
<reference evidence="3" key="1">
    <citation type="submission" date="2016-10" db="EMBL/GenBank/DDBJ databases">
        <authorList>
            <person name="Varghese N."/>
            <person name="Submissions S."/>
        </authorList>
    </citation>
    <scope>NUCLEOTIDE SEQUENCE [LARGE SCALE GENOMIC DNA]</scope>
    <source>
        <strain evidence="3">DSM 24213</strain>
    </source>
</reference>
<evidence type="ECO:0000256" key="1">
    <source>
        <dbReference type="SAM" id="MobiDB-lite"/>
    </source>
</evidence>
<protein>
    <submittedName>
        <fullName evidence="2">Uncharacterized protein</fullName>
    </submittedName>
</protein>
<dbReference type="OrthoDB" id="6079029at2"/>
<proteinExistence type="predicted"/>
<gene>
    <name evidence="2" type="ORF">SAMN05216217_10295</name>
</gene>
<accession>A0A1I4P3T9</accession>
<dbReference type="EMBL" id="FOUI01000002">
    <property type="protein sequence ID" value="SFM22286.1"/>
    <property type="molecule type" value="Genomic_DNA"/>
</dbReference>
<name>A0A1I4P3T9_9GAMM</name>
<feature type="compositionally biased region" description="Basic residues" evidence="1">
    <location>
        <begin position="127"/>
        <end position="136"/>
    </location>
</feature>
<dbReference type="Proteomes" id="UP000243629">
    <property type="component" value="Unassembled WGS sequence"/>
</dbReference>
<dbReference type="AlphaFoldDB" id="A0A1I4P3T9"/>
<dbReference type="InterPro" id="IPR036388">
    <property type="entry name" value="WH-like_DNA-bd_sf"/>
</dbReference>
<dbReference type="SUPFAM" id="SSF46785">
    <property type="entry name" value="Winged helix' DNA-binding domain"/>
    <property type="match status" value="1"/>
</dbReference>